<organism evidence="2 3">
    <name type="scientific">Ophiobolus disseminans</name>
    <dbReference type="NCBI Taxonomy" id="1469910"/>
    <lineage>
        <taxon>Eukaryota</taxon>
        <taxon>Fungi</taxon>
        <taxon>Dikarya</taxon>
        <taxon>Ascomycota</taxon>
        <taxon>Pezizomycotina</taxon>
        <taxon>Dothideomycetes</taxon>
        <taxon>Pleosporomycetidae</taxon>
        <taxon>Pleosporales</taxon>
        <taxon>Pleosporineae</taxon>
        <taxon>Phaeosphaeriaceae</taxon>
        <taxon>Ophiobolus</taxon>
    </lineage>
</organism>
<dbReference type="AlphaFoldDB" id="A0A6A6ZYB4"/>
<keyword evidence="3" id="KW-1185">Reference proteome</keyword>
<feature type="transmembrane region" description="Helical" evidence="1">
    <location>
        <begin position="33"/>
        <end position="54"/>
    </location>
</feature>
<feature type="transmembrane region" description="Helical" evidence="1">
    <location>
        <begin position="437"/>
        <end position="461"/>
    </location>
</feature>
<reference evidence="2" key="1">
    <citation type="journal article" date="2020" name="Stud. Mycol.">
        <title>101 Dothideomycetes genomes: a test case for predicting lifestyles and emergence of pathogens.</title>
        <authorList>
            <person name="Haridas S."/>
            <person name="Albert R."/>
            <person name="Binder M."/>
            <person name="Bloem J."/>
            <person name="Labutti K."/>
            <person name="Salamov A."/>
            <person name="Andreopoulos B."/>
            <person name="Baker S."/>
            <person name="Barry K."/>
            <person name="Bills G."/>
            <person name="Bluhm B."/>
            <person name="Cannon C."/>
            <person name="Castanera R."/>
            <person name="Culley D."/>
            <person name="Daum C."/>
            <person name="Ezra D."/>
            <person name="Gonzalez J."/>
            <person name="Henrissat B."/>
            <person name="Kuo A."/>
            <person name="Liang C."/>
            <person name="Lipzen A."/>
            <person name="Lutzoni F."/>
            <person name="Magnuson J."/>
            <person name="Mondo S."/>
            <person name="Nolan M."/>
            <person name="Ohm R."/>
            <person name="Pangilinan J."/>
            <person name="Park H.-J."/>
            <person name="Ramirez L."/>
            <person name="Alfaro M."/>
            <person name="Sun H."/>
            <person name="Tritt A."/>
            <person name="Yoshinaga Y."/>
            <person name="Zwiers L.-H."/>
            <person name="Turgeon B."/>
            <person name="Goodwin S."/>
            <person name="Spatafora J."/>
            <person name="Crous P."/>
            <person name="Grigoriev I."/>
        </authorList>
    </citation>
    <scope>NUCLEOTIDE SEQUENCE</scope>
    <source>
        <strain evidence="2">CBS 113818</strain>
    </source>
</reference>
<evidence type="ECO:0000313" key="2">
    <source>
        <dbReference type="EMBL" id="KAF2826052.1"/>
    </source>
</evidence>
<proteinExistence type="predicted"/>
<keyword evidence="1" id="KW-0472">Membrane</keyword>
<evidence type="ECO:0000256" key="1">
    <source>
        <dbReference type="SAM" id="Phobius"/>
    </source>
</evidence>
<gene>
    <name evidence="2" type="ORF">CC86DRAFT_407285</name>
</gene>
<name>A0A6A6ZYB4_9PLEO</name>
<protein>
    <submittedName>
        <fullName evidence="2">Uncharacterized protein</fullName>
    </submittedName>
</protein>
<dbReference type="InterPro" id="IPR036851">
    <property type="entry name" value="Chloroperoxidase-like_sf"/>
</dbReference>
<sequence>MTANSTTDETLSFASACHTRRDNLGFRNHFKAWYIYVLHLATCIGFTVALCTLIDGQNYRTGSSAGGGRCRWELYQADITGIVSTSLVAIRTLADIGSTLLVWRLVTILLAKGQITLKQEVEAQQTIREDNLVENNRNIHNASSYDHARSQVILMAIAIGILDPEYAFNETNTSLRRYVSLSPPIRWMNAPGTYEDGIAPLNPLNHIGNASTFKTQPDQWKPGTIGFWMPKKWGVNDTSRYTSDVYEGKRNVSVYVGSLWDDQKMSDGTFPTVKTSCQASFVELGLVPNVTPYWKPVNGTIDGPKVWRRTDCFMLAEVTMRVGRLLNQRVDINLLGASTGAHIVNASIRSSIPNLEPDWAIGPTLDLMTDVMRQIFQLNATDTYMANNLDGFVRGTLKLAYDATWSALPSVTGDPGHTMRMVPLESAIRADVNRTRVYIWLAMNFTLQIAAALIAIVHYWLAPNMKMTRDPTLTALMMDLKEVKHATQDGLCDAVALRARDRQLGRIRWEESSFGVGVNTKRGWVSCFEAVMYRIRLAVFIDGGFLCVKEHSKNRYAASRTANKQFGFHFRSAGVAMGAHHLLPGFFSNGTTGALGIANEASITSFYGAKPKTAGAWNDPNLEYTHVPERIPEQGWSAFL</sequence>
<dbReference type="OrthoDB" id="5378430at2759"/>
<dbReference type="EMBL" id="MU006227">
    <property type="protein sequence ID" value="KAF2826052.1"/>
    <property type="molecule type" value="Genomic_DNA"/>
</dbReference>
<dbReference type="Proteomes" id="UP000799424">
    <property type="component" value="Unassembled WGS sequence"/>
</dbReference>
<dbReference type="Gene3D" id="1.10.489.10">
    <property type="entry name" value="Chloroperoxidase-like"/>
    <property type="match status" value="1"/>
</dbReference>
<evidence type="ECO:0000313" key="3">
    <source>
        <dbReference type="Proteomes" id="UP000799424"/>
    </source>
</evidence>
<accession>A0A6A6ZYB4</accession>
<keyword evidence="1" id="KW-1133">Transmembrane helix</keyword>
<dbReference type="GO" id="GO:0004601">
    <property type="term" value="F:peroxidase activity"/>
    <property type="evidence" value="ECO:0007669"/>
    <property type="project" value="InterPro"/>
</dbReference>
<keyword evidence="1" id="KW-0812">Transmembrane</keyword>